<feature type="domain" description="Xylose isomerase-like TIM barrel" evidence="1">
    <location>
        <begin position="60"/>
        <end position="324"/>
    </location>
</feature>
<dbReference type="Gene3D" id="3.20.20.150">
    <property type="entry name" value="Divalent-metal-dependent TIM barrel enzymes"/>
    <property type="match status" value="1"/>
</dbReference>
<dbReference type="EMBL" id="AZHF01000004">
    <property type="protein sequence ID" value="OAA76645.1"/>
    <property type="molecule type" value="Genomic_DNA"/>
</dbReference>
<evidence type="ECO:0000313" key="3">
    <source>
        <dbReference type="Proteomes" id="UP000076881"/>
    </source>
</evidence>
<name>A0A162ISD9_CORDF</name>
<dbReference type="PANTHER" id="PTHR12110">
    <property type="entry name" value="HYDROXYPYRUVATE ISOMERASE"/>
    <property type="match status" value="1"/>
</dbReference>
<dbReference type="PANTHER" id="PTHR12110:SF21">
    <property type="entry name" value="XYLOSE ISOMERASE-LIKE TIM BARREL DOMAIN-CONTAINING PROTEIN"/>
    <property type="match status" value="1"/>
</dbReference>
<dbReference type="OrthoDB" id="5360893at2759"/>
<dbReference type="InterPro" id="IPR050312">
    <property type="entry name" value="IolE/XylAMocC-like"/>
</dbReference>
<sequence length="337" mass="38343">MPCRPAISSLSLGLPSVHALPPRLDQAAHRGLDIELFHDEILEISKQFATDGQESDHDNQVKAAHTIRAMCDERDLKIVCLQPFRHYEGLKDREEHQRRIEEMRLWIRLVEILGIDLIGIPSSFLGEDEASGDMDLIISDLREIADMGAPHRLRFSYEALCWGTHIDTWEKSWEVVCGVDRPNFGICIDTFNLAGRVFADPAADNGLTPNAEAAMKLSMQRLQEMLEVGKLFWVQVVDAKKLDKPLREEHPYYVDGQPSRMSWSRNCRLFYGEEDLGGYLPVKRVLDVLVNHFQFRGCVSAELFNKSLADTRAEVPEEHAIRAAQSFNKLAKDYGLI</sequence>
<organism evidence="2 3">
    <name type="scientific">Akanthomyces lecanii RCEF 1005</name>
    <dbReference type="NCBI Taxonomy" id="1081108"/>
    <lineage>
        <taxon>Eukaryota</taxon>
        <taxon>Fungi</taxon>
        <taxon>Dikarya</taxon>
        <taxon>Ascomycota</taxon>
        <taxon>Pezizomycotina</taxon>
        <taxon>Sordariomycetes</taxon>
        <taxon>Hypocreomycetidae</taxon>
        <taxon>Hypocreales</taxon>
        <taxon>Cordycipitaceae</taxon>
        <taxon>Akanthomyces</taxon>
        <taxon>Cordyceps confragosa</taxon>
    </lineage>
</organism>
<accession>A0A162ISD9</accession>
<evidence type="ECO:0000259" key="1">
    <source>
        <dbReference type="Pfam" id="PF01261"/>
    </source>
</evidence>
<dbReference type="InterPro" id="IPR036237">
    <property type="entry name" value="Xyl_isomerase-like_sf"/>
</dbReference>
<comment type="caution">
    <text evidence="2">The sequence shown here is derived from an EMBL/GenBank/DDBJ whole genome shotgun (WGS) entry which is preliminary data.</text>
</comment>
<reference evidence="2 3" key="1">
    <citation type="journal article" date="2016" name="Genome Biol. Evol.">
        <title>Divergent and convergent evolution of fungal pathogenicity.</title>
        <authorList>
            <person name="Shang Y."/>
            <person name="Xiao G."/>
            <person name="Zheng P."/>
            <person name="Cen K."/>
            <person name="Zhan S."/>
            <person name="Wang C."/>
        </authorList>
    </citation>
    <scope>NUCLEOTIDE SEQUENCE [LARGE SCALE GENOMIC DNA]</scope>
    <source>
        <strain evidence="2 3">RCEF 1005</strain>
    </source>
</reference>
<dbReference type="Pfam" id="PF01261">
    <property type="entry name" value="AP_endonuc_2"/>
    <property type="match status" value="1"/>
</dbReference>
<dbReference type="InterPro" id="IPR013022">
    <property type="entry name" value="Xyl_isomerase-like_TIM-brl"/>
</dbReference>
<dbReference type="AlphaFoldDB" id="A0A162ISD9"/>
<proteinExistence type="predicted"/>
<evidence type="ECO:0000313" key="2">
    <source>
        <dbReference type="EMBL" id="OAA76645.1"/>
    </source>
</evidence>
<gene>
    <name evidence="2" type="ORF">LEL_06329</name>
</gene>
<keyword evidence="3" id="KW-1185">Reference proteome</keyword>
<protein>
    <submittedName>
        <fullName evidence="2">3-dehydroshikimate dehydratase</fullName>
    </submittedName>
</protein>
<dbReference type="STRING" id="1081108.A0A162ISD9"/>
<dbReference type="Proteomes" id="UP000076881">
    <property type="component" value="Unassembled WGS sequence"/>
</dbReference>
<dbReference type="SUPFAM" id="SSF51658">
    <property type="entry name" value="Xylose isomerase-like"/>
    <property type="match status" value="1"/>
</dbReference>